<dbReference type="Pfam" id="PF00375">
    <property type="entry name" value="SDF"/>
    <property type="match status" value="1"/>
</dbReference>
<keyword evidence="6 7" id="KW-0472">Membrane</keyword>
<evidence type="ECO:0000256" key="5">
    <source>
        <dbReference type="ARBA" id="ARBA00022989"/>
    </source>
</evidence>
<feature type="transmembrane region" description="Helical" evidence="7">
    <location>
        <begin position="311"/>
        <end position="337"/>
    </location>
</feature>
<protein>
    <submittedName>
        <fullName evidence="8">Sodium:dicarboxylate symporter</fullName>
    </submittedName>
</protein>
<feature type="transmembrane region" description="Helical" evidence="7">
    <location>
        <begin position="344"/>
        <end position="363"/>
    </location>
</feature>
<feature type="transmembrane region" description="Helical" evidence="7">
    <location>
        <begin position="154"/>
        <end position="177"/>
    </location>
</feature>
<dbReference type="PRINTS" id="PR00173">
    <property type="entry name" value="EDTRNSPORT"/>
</dbReference>
<dbReference type="STRING" id="405444.ABB26_08985"/>
<dbReference type="EMBL" id="LDJI01000016">
    <property type="protein sequence ID" value="KRG64173.1"/>
    <property type="molecule type" value="Genomic_DNA"/>
</dbReference>
<keyword evidence="9" id="KW-1185">Reference proteome</keyword>
<feature type="transmembrane region" description="Helical" evidence="7">
    <location>
        <begin position="90"/>
        <end position="113"/>
    </location>
</feature>
<accession>A0A0R0C2R2</accession>
<reference evidence="8 9" key="1">
    <citation type="submission" date="2015-05" db="EMBL/GenBank/DDBJ databases">
        <title>Genome sequencing and analysis of members of genus Stenotrophomonas.</title>
        <authorList>
            <person name="Patil P.P."/>
            <person name="Midha S."/>
            <person name="Patil P.B."/>
        </authorList>
    </citation>
    <scope>NUCLEOTIDE SEQUENCE [LARGE SCALE GENOMIC DNA]</scope>
    <source>
        <strain evidence="8 9">DSM 18929</strain>
    </source>
</reference>
<evidence type="ECO:0000256" key="7">
    <source>
        <dbReference type="SAM" id="Phobius"/>
    </source>
</evidence>
<gene>
    <name evidence="8" type="ORF">ABB26_08985</name>
</gene>
<dbReference type="InterPro" id="IPR036458">
    <property type="entry name" value="Na:dicarbo_symporter_sf"/>
</dbReference>
<dbReference type="InterPro" id="IPR001991">
    <property type="entry name" value="Na-dicarboxylate_symporter"/>
</dbReference>
<evidence type="ECO:0000313" key="9">
    <source>
        <dbReference type="Proteomes" id="UP000050864"/>
    </source>
</evidence>
<comment type="caution">
    <text evidence="8">The sequence shown here is derived from an EMBL/GenBank/DDBJ whole genome shotgun (WGS) entry which is preliminary data.</text>
</comment>
<feature type="transmembrane region" description="Helical" evidence="7">
    <location>
        <begin position="233"/>
        <end position="254"/>
    </location>
</feature>
<dbReference type="RefSeq" id="WP_057633337.1">
    <property type="nucleotide sequence ID" value="NZ_LDJI01000016.1"/>
</dbReference>
<evidence type="ECO:0000256" key="3">
    <source>
        <dbReference type="ARBA" id="ARBA00022448"/>
    </source>
</evidence>
<dbReference type="GO" id="GO:0005886">
    <property type="term" value="C:plasma membrane"/>
    <property type="evidence" value="ECO:0007669"/>
    <property type="project" value="UniProtKB-SubCell"/>
</dbReference>
<dbReference type="Gene3D" id="1.10.3860.10">
    <property type="entry name" value="Sodium:dicarboxylate symporter"/>
    <property type="match status" value="1"/>
</dbReference>
<evidence type="ECO:0000256" key="6">
    <source>
        <dbReference type="ARBA" id="ARBA00023136"/>
    </source>
</evidence>
<keyword evidence="5 7" id="KW-1133">Transmembrane helix</keyword>
<dbReference type="PATRIC" id="fig|405444.3.peg.807"/>
<feature type="transmembrane region" description="Helical" evidence="7">
    <location>
        <begin position="53"/>
        <end position="78"/>
    </location>
</feature>
<dbReference type="GO" id="GO:0015293">
    <property type="term" value="F:symporter activity"/>
    <property type="evidence" value="ECO:0007669"/>
    <property type="project" value="UniProtKB-KW"/>
</dbReference>
<evidence type="ECO:0000313" key="8">
    <source>
        <dbReference type="EMBL" id="KRG64173.1"/>
    </source>
</evidence>
<comment type="subcellular location">
    <subcellularLocation>
        <location evidence="1">Membrane</location>
        <topology evidence="1">Multi-pass membrane protein</topology>
    </subcellularLocation>
</comment>
<sequence length="430" mass="45044">MSARTPASRFTLSAPVKVLIALVIAAIVGLSLTAYDQALALKVADVVRPIGRLWLNALQMTVVPLVTALVIVGVNTASNAAASGRTARNAIIVFLVLLVGSAAFSALITPALLDLLPRDAETIQTFREALRSPTAAATPLSAAQWISSLIPSNAISAAASSAMLPLVVFAMFFGFALSRQEPERRDRILDIIRIIADTMITIVRWVLWAAPVGVFALVLVVCAEVGMSVLGVLGYYIVLMCVIYILITLLLYGVARVAAGEPLRRFAAALVPVQVIAGSTQSSLASLPAMIDSARNRLGYPPALTALVLPMAVSLFRITSPAQYIAVASFIAWLYGIDVHASQYAVAVLLAAVISMGSTGLPGQANFMTNNLPITQSLGLPVEPLGVLLAVDTIPDVFCTIGNATGGVTATGIVAKHTRTTTEPEHPAES</sequence>
<dbReference type="OrthoDB" id="9766690at2"/>
<dbReference type="SUPFAM" id="SSF118215">
    <property type="entry name" value="Proton glutamate symport protein"/>
    <property type="match status" value="1"/>
</dbReference>
<evidence type="ECO:0000256" key="2">
    <source>
        <dbReference type="ARBA" id="ARBA00006148"/>
    </source>
</evidence>
<feature type="transmembrane region" description="Helical" evidence="7">
    <location>
        <begin position="198"/>
        <end position="221"/>
    </location>
</feature>
<dbReference type="PANTHER" id="PTHR42865">
    <property type="entry name" value="PROTON/GLUTAMATE-ASPARTATE SYMPORTER"/>
    <property type="match status" value="1"/>
</dbReference>
<comment type="similarity">
    <text evidence="2">Belongs to the dicarboxylate/amino acid:cation symporter (DAACS) (TC 2.A.23) family.</text>
</comment>
<dbReference type="AlphaFoldDB" id="A0A0R0C2R2"/>
<dbReference type="PANTHER" id="PTHR42865:SF5">
    <property type="entry name" value="L-CYSTINE TRANSPORTER TCYP"/>
    <property type="match status" value="1"/>
</dbReference>
<keyword evidence="4 7" id="KW-0812">Transmembrane</keyword>
<name>A0A0R0C2R2_9GAMM</name>
<keyword evidence="3" id="KW-0813">Transport</keyword>
<organism evidence="8 9">
    <name type="scientific">Stenotrophomonas humi</name>
    <dbReference type="NCBI Taxonomy" id="405444"/>
    <lineage>
        <taxon>Bacteria</taxon>
        <taxon>Pseudomonadati</taxon>
        <taxon>Pseudomonadota</taxon>
        <taxon>Gammaproteobacteria</taxon>
        <taxon>Lysobacterales</taxon>
        <taxon>Lysobacteraceae</taxon>
        <taxon>Stenotrophomonas</taxon>
    </lineage>
</organism>
<evidence type="ECO:0000256" key="1">
    <source>
        <dbReference type="ARBA" id="ARBA00004141"/>
    </source>
</evidence>
<feature type="transmembrane region" description="Helical" evidence="7">
    <location>
        <begin position="12"/>
        <end position="33"/>
    </location>
</feature>
<dbReference type="Proteomes" id="UP000050864">
    <property type="component" value="Unassembled WGS sequence"/>
</dbReference>
<proteinExistence type="inferred from homology"/>
<evidence type="ECO:0000256" key="4">
    <source>
        <dbReference type="ARBA" id="ARBA00022692"/>
    </source>
</evidence>